<dbReference type="Pfam" id="PF00071">
    <property type="entry name" value="Ras"/>
    <property type="match status" value="1"/>
</dbReference>
<dbReference type="VEuPathDB" id="AmoebaDB:EHI8A_133370"/>
<dbReference type="VEuPathDB" id="AmoebaDB:EHI5A_073370"/>
<dbReference type="InterPro" id="IPR027417">
    <property type="entry name" value="P-loop_NTPase"/>
</dbReference>
<dbReference type="VEuPathDB" id="AmoebaDB:EHI_079250"/>
<evidence type="ECO:0008006" key="3">
    <source>
        <dbReference type="Google" id="ProtNLM"/>
    </source>
</evidence>
<protein>
    <recommendedName>
        <fullName evidence="3">Ras family protein</fullName>
    </recommendedName>
</protein>
<dbReference type="GO" id="GO:0003924">
    <property type="term" value="F:GTPase activity"/>
    <property type="evidence" value="ECO:0007669"/>
    <property type="project" value="InterPro"/>
</dbReference>
<evidence type="ECO:0000313" key="2">
    <source>
        <dbReference type="Proteomes" id="UP000078387"/>
    </source>
</evidence>
<gene>
    <name evidence="1" type="ORF">CL6EHI_079250</name>
</gene>
<dbReference type="SUPFAM" id="SSF52540">
    <property type="entry name" value="P-loop containing nucleoside triphosphate hydrolases"/>
    <property type="match status" value="1"/>
</dbReference>
<evidence type="ECO:0000313" key="1">
    <source>
        <dbReference type="EMBL" id="GAT97598.1"/>
    </source>
</evidence>
<reference evidence="1 2" key="1">
    <citation type="submission" date="2016-05" db="EMBL/GenBank/DDBJ databases">
        <title>First whole genome sequencing of Entamoeba histolytica HM1:IMSS-clone-6.</title>
        <authorList>
            <person name="Mukherjee Avik.K."/>
            <person name="Izumyama S."/>
            <person name="Nakada-Tsukui K."/>
            <person name="Nozaki T."/>
        </authorList>
    </citation>
    <scope>NUCLEOTIDE SEQUENCE [LARGE SCALE GENOMIC DNA]</scope>
    <source>
        <strain evidence="1 2">HM1:IMSS clone 6</strain>
    </source>
</reference>
<dbReference type="AlphaFoldDB" id="A0A175JVY4"/>
<dbReference type="Gene3D" id="3.40.50.300">
    <property type="entry name" value="P-loop containing nucleotide triphosphate hydrolases"/>
    <property type="match status" value="1"/>
</dbReference>
<organism evidence="1 2">
    <name type="scientific">Entamoeba histolytica</name>
    <dbReference type="NCBI Taxonomy" id="5759"/>
    <lineage>
        <taxon>Eukaryota</taxon>
        <taxon>Amoebozoa</taxon>
        <taxon>Evosea</taxon>
        <taxon>Archamoebae</taxon>
        <taxon>Mastigamoebida</taxon>
        <taxon>Entamoebidae</taxon>
        <taxon>Entamoeba</taxon>
    </lineage>
</organism>
<proteinExistence type="predicted"/>
<dbReference type="eggNOG" id="ENOG502REQT">
    <property type="taxonomic scope" value="Eukaryota"/>
</dbReference>
<name>A0A175JVY4_ENTHI</name>
<dbReference type="EMBL" id="BDEQ01000001">
    <property type="protein sequence ID" value="GAT97598.1"/>
    <property type="molecule type" value="Genomic_DNA"/>
</dbReference>
<comment type="caution">
    <text evidence="1">The sequence shown here is derived from an EMBL/GenBank/DDBJ whole genome shotgun (WGS) entry which is preliminary data.</text>
</comment>
<dbReference type="Proteomes" id="UP000078387">
    <property type="component" value="Unassembled WGS sequence"/>
</dbReference>
<dbReference type="GO" id="GO:0005525">
    <property type="term" value="F:GTP binding"/>
    <property type="evidence" value="ECO:0007669"/>
    <property type="project" value="InterPro"/>
</dbReference>
<dbReference type="InterPro" id="IPR001806">
    <property type="entry name" value="Small_GTPase"/>
</dbReference>
<accession>A0A175JVY4</accession>
<dbReference type="VEuPathDB" id="AmoebaDB:EHI7A_105910"/>
<dbReference type="VEuPathDB" id="AmoebaDB:KM1_207880"/>
<sequence>MSMEYTEIKQIISEKDILYTIKSCFIGDSSTIEDRKVLMWNCFNNKQQKMPEDLSQNLALVLNIKGKIGRVTLENYDNFVNRNSSYFPFKNVTIAVVVFNSQDDSYKNIKNWHGEVSRYCGSYDILQTIIVGMFPDETYHQNLPENIQMAISSIPNSKFFYYYPSGTDEFRKVFFSTVVKIRELLFSDEKLNEIQSMKQKRTVVQKKIIAPQVTSTISSSMNRKLKLASRNEDELVILLKAIVLGDESVSNSCHRITQHILGLPEAIGDDIYEYPQHLIQKENMTIRLRMDVYNHNIPSGKSYTPYFNTLISIIVFRYDDKESFKNVVNWYQETQRYSNLQSNHYFIVGCQYNDTEQIIKDQDTENLLNYISKQKEIQFFKVTGSNWDDLTNKFFSFVDDVCRIEFSKEFLEQCASLTKNTKHTLTLDNTQHTNDRNKQYRPFILDEENSNIERDEESGSLLGRERNEEPMEFEYSTDSCCCILF</sequence>